<gene>
    <name evidence="3" type="ORF">CHGG_03900</name>
</gene>
<dbReference type="RefSeq" id="XP_001223114.1">
    <property type="nucleotide sequence ID" value="XM_001223113.1"/>
</dbReference>
<feature type="region of interest" description="Disordered" evidence="1">
    <location>
        <begin position="129"/>
        <end position="169"/>
    </location>
</feature>
<dbReference type="Proteomes" id="UP000001056">
    <property type="component" value="Unassembled WGS sequence"/>
</dbReference>
<name>Q2H2U6_CHAGB</name>
<feature type="signal peptide" evidence="2">
    <location>
        <begin position="1"/>
        <end position="20"/>
    </location>
</feature>
<dbReference type="EMBL" id="CH408032">
    <property type="protein sequence ID" value="EAQ87281.1"/>
    <property type="molecule type" value="Genomic_DNA"/>
</dbReference>
<dbReference type="STRING" id="306901.Q2H2U6"/>
<dbReference type="AlphaFoldDB" id="Q2H2U6"/>
<evidence type="ECO:0000256" key="1">
    <source>
        <dbReference type="SAM" id="MobiDB-lite"/>
    </source>
</evidence>
<keyword evidence="4" id="KW-1185">Reference proteome</keyword>
<dbReference type="InParanoid" id="Q2H2U6"/>
<dbReference type="OrthoDB" id="5409186at2759"/>
<feature type="compositionally biased region" description="Basic residues" evidence="1">
    <location>
        <begin position="216"/>
        <end position="227"/>
    </location>
</feature>
<feature type="region of interest" description="Disordered" evidence="1">
    <location>
        <begin position="189"/>
        <end position="253"/>
    </location>
</feature>
<protein>
    <submittedName>
        <fullName evidence="3">Uncharacterized protein</fullName>
    </submittedName>
</protein>
<dbReference type="OMA" id="DPKECAK"/>
<feature type="compositionally biased region" description="Low complexity" evidence="1">
    <location>
        <begin position="189"/>
        <end position="205"/>
    </location>
</feature>
<feature type="compositionally biased region" description="Low complexity" evidence="1">
    <location>
        <begin position="141"/>
        <end position="169"/>
    </location>
</feature>
<evidence type="ECO:0000256" key="2">
    <source>
        <dbReference type="SAM" id="SignalP"/>
    </source>
</evidence>
<keyword evidence="2" id="KW-0732">Signal</keyword>
<dbReference type="GeneID" id="4391540"/>
<feature type="chain" id="PRO_5004208848" evidence="2">
    <location>
        <begin position="21"/>
        <end position="253"/>
    </location>
</feature>
<sequence>MLVKSVAAFAALAFAANVAAEPMPYRPTMMKTSTRALFGIARREEQPGYQPEEAMCNDGNTCEEACGAGYQTCSSTDSQVHCFNPTVGELCCPDQSGSYYCTADTKGETWCCPGGHGSGRLRPPAYSVTGGLVSQTPPPATSTSTTSTSTSTSTTKAPITTTTTTSSSSTVVRNTTSVAVDSPTSAVLLPSSSSIQSNSTSVSTVKPAQPTESKGRGGRRQHRRPRDRPRPAGGRFCRPSLKLITAPSSAPRY</sequence>
<evidence type="ECO:0000313" key="4">
    <source>
        <dbReference type="Proteomes" id="UP000001056"/>
    </source>
</evidence>
<proteinExistence type="predicted"/>
<reference evidence="4" key="1">
    <citation type="journal article" date="2015" name="Genome Announc.">
        <title>Draft genome sequence of the cellulolytic fungus Chaetomium globosum.</title>
        <authorList>
            <person name="Cuomo C.A."/>
            <person name="Untereiner W.A."/>
            <person name="Ma L.-J."/>
            <person name="Grabherr M."/>
            <person name="Birren B.W."/>
        </authorList>
    </citation>
    <scope>NUCLEOTIDE SEQUENCE [LARGE SCALE GENOMIC DNA]</scope>
    <source>
        <strain evidence="4">ATCC 6205 / CBS 148.51 / DSM 1962 / NBRC 6347 / NRRL 1970</strain>
    </source>
</reference>
<dbReference type="eggNOG" id="ENOG502RZBP">
    <property type="taxonomic scope" value="Eukaryota"/>
</dbReference>
<organism evidence="3 4">
    <name type="scientific">Chaetomium globosum (strain ATCC 6205 / CBS 148.51 / DSM 1962 / NBRC 6347 / NRRL 1970)</name>
    <name type="common">Soil fungus</name>
    <dbReference type="NCBI Taxonomy" id="306901"/>
    <lineage>
        <taxon>Eukaryota</taxon>
        <taxon>Fungi</taxon>
        <taxon>Dikarya</taxon>
        <taxon>Ascomycota</taxon>
        <taxon>Pezizomycotina</taxon>
        <taxon>Sordariomycetes</taxon>
        <taxon>Sordariomycetidae</taxon>
        <taxon>Sordariales</taxon>
        <taxon>Chaetomiaceae</taxon>
        <taxon>Chaetomium</taxon>
    </lineage>
</organism>
<dbReference type="VEuPathDB" id="FungiDB:CHGG_03900"/>
<dbReference type="HOGENOM" id="CLU_078841_1_0_1"/>
<accession>Q2H2U6</accession>
<evidence type="ECO:0000313" key="3">
    <source>
        <dbReference type="EMBL" id="EAQ87281.1"/>
    </source>
</evidence>